<evidence type="ECO:0000313" key="4">
    <source>
        <dbReference type="Proteomes" id="UP000077875"/>
    </source>
</evidence>
<proteinExistence type="predicted"/>
<evidence type="ECO:0000259" key="2">
    <source>
        <dbReference type="Pfam" id="PF19834"/>
    </source>
</evidence>
<gene>
    <name evidence="3" type="ORF">A5892_13100</name>
</gene>
<keyword evidence="4" id="KW-1185">Reference proteome</keyword>
<reference evidence="3 4" key="1">
    <citation type="submission" date="2016-04" db="EMBL/GenBank/DDBJ databases">
        <title>Complete Genome Sequence of Halotalea alkalilenta IHB B 13600.</title>
        <authorList>
            <person name="Swarnkar M.K."/>
            <person name="Sharma A."/>
            <person name="Kaushal K."/>
            <person name="Soni R."/>
            <person name="Rana S."/>
            <person name="Singh A.K."/>
            <person name="Gulati A."/>
        </authorList>
    </citation>
    <scope>NUCLEOTIDE SEQUENCE [LARGE SCALE GENOMIC DNA]</scope>
    <source>
        <strain evidence="3 4">IHB B 13600</strain>
    </source>
</reference>
<dbReference type="Pfam" id="PF19834">
    <property type="entry name" value="DUF6314"/>
    <property type="match status" value="1"/>
</dbReference>
<feature type="region of interest" description="Disordered" evidence="1">
    <location>
        <begin position="1"/>
        <end position="23"/>
    </location>
</feature>
<dbReference type="AlphaFoldDB" id="A0A172YG84"/>
<protein>
    <recommendedName>
        <fullName evidence="2">DUF6314 domain-containing protein</fullName>
    </recommendedName>
</protein>
<name>A0A172YG84_9GAMM</name>
<sequence>MEFTARPLPGSKTGWNGRGEGRVTTHSVLEGARRVVRLDEAGEFFSEQHPRPVAFRNRYRLTWFDDRLRLHHERRGEANAVWLFDLVEHDDGTDSLHSEQPHPCGSDSYSATLTLTPSGFSLSWKIEGPRKNECLSYRYS</sequence>
<organism evidence="3 4">
    <name type="scientific">Halotalea alkalilenta</name>
    <dbReference type="NCBI Taxonomy" id="376489"/>
    <lineage>
        <taxon>Bacteria</taxon>
        <taxon>Pseudomonadati</taxon>
        <taxon>Pseudomonadota</taxon>
        <taxon>Gammaproteobacteria</taxon>
        <taxon>Oceanospirillales</taxon>
        <taxon>Halomonadaceae</taxon>
        <taxon>Halotalea</taxon>
    </lineage>
</organism>
<dbReference type="Proteomes" id="UP000077875">
    <property type="component" value="Chromosome"/>
</dbReference>
<feature type="domain" description="DUF6314" evidence="2">
    <location>
        <begin position="16"/>
        <end position="139"/>
    </location>
</feature>
<evidence type="ECO:0000256" key="1">
    <source>
        <dbReference type="SAM" id="MobiDB-lite"/>
    </source>
</evidence>
<evidence type="ECO:0000313" key="3">
    <source>
        <dbReference type="EMBL" id="ANF58290.1"/>
    </source>
</evidence>
<accession>A0A172YG84</accession>
<dbReference type="InterPro" id="IPR045632">
    <property type="entry name" value="DUF6314"/>
</dbReference>
<dbReference type="EMBL" id="CP015243">
    <property type="protein sequence ID" value="ANF58290.1"/>
    <property type="molecule type" value="Genomic_DNA"/>
</dbReference>
<dbReference type="KEGG" id="haa:A5892_13100"/>